<dbReference type="Gene3D" id="3.50.80.20">
    <property type="entry name" value="D-Ala-D-Ala carboxypeptidase C, peptidase S13"/>
    <property type="match status" value="1"/>
</dbReference>
<dbReference type="Gene3D" id="3.40.710.10">
    <property type="entry name" value="DD-peptidase/beta-lactamase superfamily"/>
    <property type="match status" value="2"/>
</dbReference>
<keyword evidence="4" id="KW-0645">Protease</keyword>
<name>A0A1Y6CUL5_9PROT</name>
<dbReference type="InterPro" id="IPR012338">
    <property type="entry name" value="Beta-lactam/transpept-like"/>
</dbReference>
<dbReference type="RefSeq" id="WP_085126310.1">
    <property type="nucleotide sequence ID" value="NZ_FWZX01000039.1"/>
</dbReference>
<keyword evidence="4" id="KW-0121">Carboxypeptidase</keyword>
<dbReference type="InterPro" id="IPR000667">
    <property type="entry name" value="Peptidase_S13"/>
</dbReference>
<keyword evidence="5" id="KW-1185">Reference proteome</keyword>
<dbReference type="GO" id="GO:0006508">
    <property type="term" value="P:proteolysis"/>
    <property type="evidence" value="ECO:0007669"/>
    <property type="project" value="InterPro"/>
</dbReference>
<evidence type="ECO:0000256" key="3">
    <source>
        <dbReference type="SAM" id="MobiDB-lite"/>
    </source>
</evidence>
<proteinExistence type="inferred from homology"/>
<feature type="compositionally biased region" description="Low complexity" evidence="3">
    <location>
        <begin position="369"/>
        <end position="385"/>
    </location>
</feature>
<dbReference type="STRING" id="560819.SAMN05428998_13951"/>
<dbReference type="EMBL" id="FWZX01000039">
    <property type="protein sequence ID" value="SMF79130.1"/>
    <property type="molecule type" value="Genomic_DNA"/>
</dbReference>
<accession>A0A1Y6CUL5</accession>
<keyword evidence="2" id="KW-0378">Hydrolase</keyword>
<dbReference type="GO" id="GO:0004185">
    <property type="term" value="F:serine-type carboxypeptidase activity"/>
    <property type="evidence" value="ECO:0007669"/>
    <property type="project" value="InterPro"/>
</dbReference>
<dbReference type="AlphaFoldDB" id="A0A1Y6CUL5"/>
<gene>
    <name evidence="4" type="ORF">SAMN05428998_13951</name>
</gene>
<dbReference type="Pfam" id="PF02113">
    <property type="entry name" value="Peptidase_S13"/>
    <property type="match status" value="1"/>
</dbReference>
<protein>
    <submittedName>
        <fullName evidence="4">D-alanyl-D-alanine carboxypeptidase / D-alanyl-D-alanine-endopeptidase (Penicillin-binding protein 4)</fullName>
    </submittedName>
</protein>
<organism evidence="4 5">
    <name type="scientific">Tistlia consotensis USBA 355</name>
    <dbReference type="NCBI Taxonomy" id="560819"/>
    <lineage>
        <taxon>Bacteria</taxon>
        <taxon>Pseudomonadati</taxon>
        <taxon>Pseudomonadota</taxon>
        <taxon>Alphaproteobacteria</taxon>
        <taxon>Rhodospirillales</taxon>
        <taxon>Rhodovibrionaceae</taxon>
        <taxon>Tistlia</taxon>
    </lineage>
</organism>
<dbReference type="PANTHER" id="PTHR30023">
    <property type="entry name" value="D-ALANYL-D-ALANINE CARBOXYPEPTIDASE"/>
    <property type="match status" value="1"/>
</dbReference>
<dbReference type="Proteomes" id="UP000192917">
    <property type="component" value="Unassembled WGS sequence"/>
</dbReference>
<sequence length="511" mass="53103">MASHNQAPSAGASRVAPVLPCLLLGLCLTLLPGPLRAAPPADLPALTALEAKGAATAGLIVDLERGKVLAAHAPDRALIPASVVKLATAGRALEAWGPGWRFTTSLLRRGALKEGTLSGDLVLRGGGDASITDEDLWRMARSLAQRGLKEVTGGVIVDEGLFGRIACNVADRCDAEARSENAYDAPLSATPVDYNSLALTVVADAEEGQAAQLLLEPYDLPDVAVEGSVTTADGPTQLSLERVSQGAQNNLLVSGSLPPGKTLTLYRSLAEPAHYAGTLFRAFLEQAGIRIDGAVAVSEQPVAGAEPLLDYQGAELARAIDLMLTYSNNLQADTLALDLQRRLQPDQPPSLAAAGRLLEAHVAGAADGSAFPAPAGAPAPRLADGSGLDPADRLTARQLVQLLEQGYRRTETFPSLLGALTVPANGPQTTLPAPGGAGASAADGNWNRRIMVKTGGLGVPVSVTSLAGYFRFKDGGWGAFAFLVNGAPDRPISRADAFSAMRRDLSRHWKR</sequence>
<reference evidence="4 5" key="1">
    <citation type="submission" date="2017-04" db="EMBL/GenBank/DDBJ databases">
        <authorList>
            <person name="Afonso C.L."/>
            <person name="Miller P.J."/>
            <person name="Scott M.A."/>
            <person name="Spackman E."/>
            <person name="Goraichik I."/>
            <person name="Dimitrov K.M."/>
            <person name="Suarez D.L."/>
            <person name="Swayne D.E."/>
        </authorList>
    </citation>
    <scope>NUCLEOTIDE SEQUENCE [LARGE SCALE GENOMIC DNA]</scope>
    <source>
        <strain evidence="4 5">USBA 355</strain>
    </source>
</reference>
<comment type="similarity">
    <text evidence="1">Belongs to the peptidase S13 family.</text>
</comment>
<dbReference type="GO" id="GO:0000270">
    <property type="term" value="P:peptidoglycan metabolic process"/>
    <property type="evidence" value="ECO:0007669"/>
    <property type="project" value="TreeGrafter"/>
</dbReference>
<evidence type="ECO:0000256" key="1">
    <source>
        <dbReference type="ARBA" id="ARBA00006096"/>
    </source>
</evidence>
<evidence type="ECO:0000256" key="2">
    <source>
        <dbReference type="ARBA" id="ARBA00022801"/>
    </source>
</evidence>
<dbReference type="SUPFAM" id="SSF56601">
    <property type="entry name" value="beta-lactamase/transpeptidase-like"/>
    <property type="match status" value="1"/>
</dbReference>
<dbReference type="NCBIfam" id="TIGR00666">
    <property type="entry name" value="PBP4"/>
    <property type="match status" value="1"/>
</dbReference>
<dbReference type="PRINTS" id="PR00922">
    <property type="entry name" value="DADACBPTASE3"/>
</dbReference>
<feature type="region of interest" description="Disordered" evidence="3">
    <location>
        <begin position="369"/>
        <end position="388"/>
    </location>
</feature>
<dbReference type="PANTHER" id="PTHR30023:SF0">
    <property type="entry name" value="PENICILLIN-SENSITIVE CARBOXYPEPTIDASE A"/>
    <property type="match status" value="1"/>
</dbReference>
<evidence type="ECO:0000313" key="5">
    <source>
        <dbReference type="Proteomes" id="UP000192917"/>
    </source>
</evidence>
<evidence type="ECO:0000313" key="4">
    <source>
        <dbReference type="EMBL" id="SMF79130.1"/>
    </source>
</evidence>